<organism evidence="1">
    <name type="scientific">Amphimedon queenslandica</name>
    <name type="common">Sponge</name>
    <dbReference type="NCBI Taxonomy" id="400682"/>
    <lineage>
        <taxon>Eukaryota</taxon>
        <taxon>Metazoa</taxon>
        <taxon>Porifera</taxon>
        <taxon>Demospongiae</taxon>
        <taxon>Heteroscleromorpha</taxon>
        <taxon>Haplosclerida</taxon>
        <taxon>Niphatidae</taxon>
        <taxon>Amphimedon</taxon>
    </lineage>
</organism>
<accession>A0A1X7VET4</accession>
<reference evidence="1" key="1">
    <citation type="submission" date="2017-05" db="UniProtKB">
        <authorList>
            <consortium name="EnsemblMetazoa"/>
        </authorList>
    </citation>
    <scope>IDENTIFICATION</scope>
</reference>
<protein>
    <recommendedName>
        <fullName evidence="2">DDE Tnp4 domain-containing protein</fullName>
    </recommendedName>
</protein>
<dbReference type="EnsemblMetazoa" id="Aqu2.1.38239_001">
    <property type="protein sequence ID" value="Aqu2.1.38239_001"/>
    <property type="gene ID" value="Aqu2.1.38239"/>
</dbReference>
<name>A0A1X7VET4_AMPQE</name>
<sequence length="115" mass="13162">MRVYKGVSKFFDAFGIPQCLGAIDGTHIEIKQPAVNSSDYINRKSRAIDIKMSNLPNVIYACFVLHNYCELNNESVHEESVRSAVTYDQQFQPDTIPKRYIKDSNEADGKKIRIF</sequence>
<proteinExistence type="predicted"/>
<dbReference type="InParanoid" id="A0A1X7VET4"/>
<evidence type="ECO:0008006" key="2">
    <source>
        <dbReference type="Google" id="ProtNLM"/>
    </source>
</evidence>
<dbReference type="OrthoDB" id="5948010at2759"/>
<dbReference type="AlphaFoldDB" id="A0A1X7VET4"/>
<evidence type="ECO:0000313" key="1">
    <source>
        <dbReference type="EnsemblMetazoa" id="Aqu2.1.38239_001"/>
    </source>
</evidence>